<feature type="compositionally biased region" description="Basic and acidic residues" evidence="1">
    <location>
        <begin position="87"/>
        <end position="98"/>
    </location>
</feature>
<evidence type="ECO:0000256" key="1">
    <source>
        <dbReference type="SAM" id="MobiDB-lite"/>
    </source>
</evidence>
<gene>
    <name evidence="2" type="ORF">SHKM778_25980</name>
</gene>
<dbReference type="InterPro" id="IPR045851">
    <property type="entry name" value="AMP-bd_C_sf"/>
</dbReference>
<name>A0AAT9HFV9_9ACTN</name>
<evidence type="ECO:0000313" key="2">
    <source>
        <dbReference type="EMBL" id="BFO16210.1"/>
    </source>
</evidence>
<organism evidence="2">
    <name type="scientific">Streptomyces haneummycinicus</name>
    <dbReference type="NCBI Taxonomy" id="3074435"/>
    <lineage>
        <taxon>Bacteria</taxon>
        <taxon>Bacillati</taxon>
        <taxon>Actinomycetota</taxon>
        <taxon>Actinomycetes</taxon>
        <taxon>Kitasatosporales</taxon>
        <taxon>Streptomycetaceae</taxon>
        <taxon>Streptomyces</taxon>
    </lineage>
</organism>
<proteinExistence type="predicted"/>
<dbReference type="AlphaFoldDB" id="A0AAT9HFV9"/>
<protein>
    <recommendedName>
        <fullName evidence="3">AMP-binding enzyme C-terminal domain-containing protein</fullName>
    </recommendedName>
</protein>
<reference evidence="2" key="2">
    <citation type="submission" date="2024-07" db="EMBL/GenBank/DDBJ databases">
        <title>Streptomyces haneummycinica sp. nov., a new antibiotic-producing actinobacterium isolated from marine sediment.</title>
        <authorList>
            <person name="Uemura M."/>
            <person name="Hamada M."/>
            <person name="Hirano S."/>
            <person name="Kobayashi K."/>
            <person name="Ohshiro T."/>
            <person name="Kobayashi T."/>
            <person name="Terahara T."/>
        </authorList>
    </citation>
    <scope>NUCLEOTIDE SEQUENCE</scope>
    <source>
        <strain evidence="2">KM77-8</strain>
    </source>
</reference>
<dbReference type="EMBL" id="AP035768">
    <property type="protein sequence ID" value="BFO16210.1"/>
    <property type="molecule type" value="Genomic_DNA"/>
</dbReference>
<reference evidence="2" key="1">
    <citation type="submission" date="2024-06" db="EMBL/GenBank/DDBJ databases">
        <authorList>
            <consortium name="consrtm"/>
            <person name="Uemura M."/>
            <person name="Terahara T."/>
        </authorList>
    </citation>
    <scope>NUCLEOTIDE SEQUENCE</scope>
    <source>
        <strain evidence="2">KM77-8</strain>
    </source>
</reference>
<evidence type="ECO:0008006" key="3">
    <source>
        <dbReference type="Google" id="ProtNLM"/>
    </source>
</evidence>
<accession>A0AAT9HFV9</accession>
<feature type="region of interest" description="Disordered" evidence="1">
    <location>
        <begin position="72"/>
        <end position="123"/>
    </location>
</feature>
<dbReference type="Gene3D" id="3.30.300.30">
    <property type="match status" value="1"/>
</dbReference>
<sequence length="123" mass="13402">MPDDFLGERTCACLVRAEGAEEMLLPDLKRAMQARGLADYKLPDRLVYLEDLPLTGLGKTDKKALGALLRGETPAEAGRSCPPATVRAEHYRRALSSHDRRKARTAHGHQYTDRGPGAAHPGA</sequence>
<dbReference type="SUPFAM" id="SSF56801">
    <property type="entry name" value="Acetyl-CoA synthetase-like"/>
    <property type="match status" value="1"/>
</dbReference>